<dbReference type="PANTHER" id="PTHR42801:SF7">
    <property type="entry name" value="SLL1159 PROTEIN"/>
    <property type="match status" value="1"/>
</dbReference>
<protein>
    <recommendedName>
        <fullName evidence="2">thioredoxin-dependent peroxiredoxin</fullName>
        <ecNumber evidence="2">1.11.1.24</ecNumber>
    </recommendedName>
    <alternativeName>
        <fullName evidence="8">Thioredoxin peroxidase</fullName>
    </alternativeName>
    <alternativeName>
        <fullName evidence="10">Thioredoxin-dependent peroxiredoxin Bcp</fullName>
    </alternativeName>
</protein>
<comment type="catalytic activity">
    <reaction evidence="11">
        <text>a hydroperoxide + [thioredoxin]-dithiol = an alcohol + [thioredoxin]-disulfide + H2O</text>
        <dbReference type="Rhea" id="RHEA:62620"/>
        <dbReference type="Rhea" id="RHEA-COMP:10698"/>
        <dbReference type="Rhea" id="RHEA-COMP:10700"/>
        <dbReference type="ChEBI" id="CHEBI:15377"/>
        <dbReference type="ChEBI" id="CHEBI:29950"/>
        <dbReference type="ChEBI" id="CHEBI:30879"/>
        <dbReference type="ChEBI" id="CHEBI:35924"/>
        <dbReference type="ChEBI" id="CHEBI:50058"/>
        <dbReference type="EC" id="1.11.1.24"/>
    </reaction>
</comment>
<organism evidence="14 15">
    <name type="scientific">Geothermobacter ehrlichii</name>
    <dbReference type="NCBI Taxonomy" id="213224"/>
    <lineage>
        <taxon>Bacteria</taxon>
        <taxon>Pseudomonadati</taxon>
        <taxon>Thermodesulfobacteriota</taxon>
        <taxon>Desulfuromonadia</taxon>
        <taxon>Desulfuromonadales</taxon>
        <taxon>Geothermobacteraceae</taxon>
        <taxon>Geothermobacter</taxon>
    </lineage>
</organism>
<keyword evidence="5" id="KW-0560">Oxidoreductase</keyword>
<evidence type="ECO:0000256" key="4">
    <source>
        <dbReference type="ARBA" id="ARBA00022862"/>
    </source>
</evidence>
<dbReference type="GO" id="GO:0008379">
    <property type="term" value="F:thioredoxin peroxidase activity"/>
    <property type="evidence" value="ECO:0007669"/>
    <property type="project" value="TreeGrafter"/>
</dbReference>
<sequence length="215" mass="23824">MRPNIRGLALAGLFILLLYPTMASAGHRDTLPTNPKDICPLLIGNAIPAVTLQDSEGRTIRLDQLTRGKPTILIFYRGGWCPYCNIQLADLGRIEPDLLRLGYQLVAISMDSPRFLRETRQKHAINYTLLSDSDANAAKAFGLAWRLEEPTFDQYRSLGFDIEQASGRKHHILPVPATFVVGTDGLISFAYVHPDFRIRVDGDVLLAAARAGLKP</sequence>
<name>A0A5D3WHC0_9BACT</name>
<evidence type="ECO:0000256" key="12">
    <source>
        <dbReference type="SAM" id="SignalP"/>
    </source>
</evidence>
<dbReference type="EC" id="1.11.1.24" evidence="2"/>
<accession>A0A5D3WHC0</accession>
<keyword evidence="6" id="KW-1015">Disulfide bond</keyword>
<feature type="chain" id="PRO_5022917362" description="thioredoxin-dependent peroxiredoxin" evidence="12">
    <location>
        <begin position="26"/>
        <end position="215"/>
    </location>
</feature>
<comment type="similarity">
    <text evidence="9">Belongs to the peroxiredoxin family. BCP/PrxQ subfamily.</text>
</comment>
<evidence type="ECO:0000256" key="1">
    <source>
        <dbReference type="ARBA" id="ARBA00003330"/>
    </source>
</evidence>
<keyword evidence="4" id="KW-0049">Antioxidant</keyword>
<keyword evidence="7" id="KW-0676">Redox-active center</keyword>
<evidence type="ECO:0000256" key="5">
    <source>
        <dbReference type="ARBA" id="ARBA00023002"/>
    </source>
</evidence>
<dbReference type="Proteomes" id="UP000324159">
    <property type="component" value="Unassembled WGS sequence"/>
</dbReference>
<dbReference type="GO" id="GO:0005737">
    <property type="term" value="C:cytoplasm"/>
    <property type="evidence" value="ECO:0007669"/>
    <property type="project" value="TreeGrafter"/>
</dbReference>
<proteinExistence type="inferred from homology"/>
<evidence type="ECO:0000259" key="13">
    <source>
        <dbReference type="PROSITE" id="PS51352"/>
    </source>
</evidence>
<dbReference type="InterPro" id="IPR013766">
    <property type="entry name" value="Thioredoxin_domain"/>
</dbReference>
<dbReference type="Pfam" id="PF00578">
    <property type="entry name" value="AhpC-TSA"/>
    <property type="match status" value="1"/>
</dbReference>
<evidence type="ECO:0000313" key="15">
    <source>
        <dbReference type="Proteomes" id="UP000324159"/>
    </source>
</evidence>
<evidence type="ECO:0000256" key="7">
    <source>
        <dbReference type="ARBA" id="ARBA00023284"/>
    </source>
</evidence>
<dbReference type="Gene3D" id="3.40.30.10">
    <property type="entry name" value="Glutaredoxin"/>
    <property type="match status" value="1"/>
</dbReference>
<reference evidence="14 15" key="1">
    <citation type="submission" date="2019-07" db="EMBL/GenBank/DDBJ databases">
        <title>Genomic Encyclopedia of Type Strains, Phase IV (KMG-IV): sequencing the most valuable type-strain genomes for metagenomic binning, comparative biology and taxonomic classification.</title>
        <authorList>
            <person name="Goeker M."/>
        </authorList>
    </citation>
    <scope>NUCLEOTIDE SEQUENCE [LARGE SCALE GENOMIC DNA]</scope>
    <source>
        <strain evidence="14 15">SS015</strain>
    </source>
</reference>
<dbReference type="InterPro" id="IPR036249">
    <property type="entry name" value="Thioredoxin-like_sf"/>
</dbReference>
<keyword evidence="3" id="KW-0575">Peroxidase</keyword>
<dbReference type="SUPFAM" id="SSF52833">
    <property type="entry name" value="Thioredoxin-like"/>
    <property type="match status" value="1"/>
</dbReference>
<evidence type="ECO:0000313" key="14">
    <source>
        <dbReference type="EMBL" id="TYO97469.1"/>
    </source>
</evidence>
<dbReference type="PANTHER" id="PTHR42801">
    <property type="entry name" value="THIOREDOXIN-DEPENDENT PEROXIDE REDUCTASE"/>
    <property type="match status" value="1"/>
</dbReference>
<comment type="function">
    <text evidence="1">Thiol-specific peroxidase that catalyzes the reduction of hydrogen peroxide and organic hydroperoxides to water and alcohols, respectively. Plays a role in cell protection against oxidative stress by detoxifying peroxides and as sensor of hydrogen peroxide-mediated signaling events.</text>
</comment>
<feature type="domain" description="Thioredoxin" evidence="13">
    <location>
        <begin position="41"/>
        <end position="214"/>
    </location>
</feature>
<evidence type="ECO:0000256" key="3">
    <source>
        <dbReference type="ARBA" id="ARBA00022559"/>
    </source>
</evidence>
<dbReference type="GO" id="GO:0034599">
    <property type="term" value="P:cellular response to oxidative stress"/>
    <property type="evidence" value="ECO:0007669"/>
    <property type="project" value="TreeGrafter"/>
</dbReference>
<dbReference type="RefSeq" id="WP_148896368.1">
    <property type="nucleotide sequence ID" value="NZ_VNIB01000010.1"/>
</dbReference>
<gene>
    <name evidence="14" type="ORF">EDC39_1109</name>
</gene>
<evidence type="ECO:0000256" key="8">
    <source>
        <dbReference type="ARBA" id="ARBA00032824"/>
    </source>
</evidence>
<dbReference type="InterPro" id="IPR050924">
    <property type="entry name" value="Peroxiredoxin_BCP/PrxQ"/>
</dbReference>
<dbReference type="CDD" id="cd02970">
    <property type="entry name" value="PRX_like2"/>
    <property type="match status" value="1"/>
</dbReference>
<evidence type="ECO:0000256" key="9">
    <source>
        <dbReference type="ARBA" id="ARBA00038489"/>
    </source>
</evidence>
<dbReference type="InterPro" id="IPR000866">
    <property type="entry name" value="AhpC/TSA"/>
</dbReference>
<dbReference type="GO" id="GO:0045454">
    <property type="term" value="P:cell redox homeostasis"/>
    <property type="evidence" value="ECO:0007669"/>
    <property type="project" value="TreeGrafter"/>
</dbReference>
<keyword evidence="15" id="KW-1185">Reference proteome</keyword>
<dbReference type="EMBL" id="VNIB01000010">
    <property type="protein sequence ID" value="TYO97469.1"/>
    <property type="molecule type" value="Genomic_DNA"/>
</dbReference>
<evidence type="ECO:0000256" key="6">
    <source>
        <dbReference type="ARBA" id="ARBA00023157"/>
    </source>
</evidence>
<comment type="caution">
    <text evidence="14">The sequence shown here is derived from an EMBL/GenBank/DDBJ whole genome shotgun (WGS) entry which is preliminary data.</text>
</comment>
<evidence type="ECO:0000256" key="2">
    <source>
        <dbReference type="ARBA" id="ARBA00013017"/>
    </source>
</evidence>
<evidence type="ECO:0000256" key="10">
    <source>
        <dbReference type="ARBA" id="ARBA00042639"/>
    </source>
</evidence>
<keyword evidence="12" id="KW-0732">Signal</keyword>
<dbReference type="OrthoDB" id="9809746at2"/>
<feature type="signal peptide" evidence="12">
    <location>
        <begin position="1"/>
        <end position="25"/>
    </location>
</feature>
<evidence type="ECO:0000256" key="11">
    <source>
        <dbReference type="ARBA" id="ARBA00049091"/>
    </source>
</evidence>
<dbReference type="AlphaFoldDB" id="A0A5D3WHC0"/>
<dbReference type="PROSITE" id="PS51352">
    <property type="entry name" value="THIOREDOXIN_2"/>
    <property type="match status" value="1"/>
</dbReference>